<dbReference type="PANTHER" id="PTHR42775">
    <property type="entry name" value="PERMEASE RV2963-RELATED"/>
    <property type="match status" value="1"/>
</dbReference>
<organism evidence="2 3">
    <name type="scientific">Anaerosolibacter carboniphilus</name>
    <dbReference type="NCBI Taxonomy" id="1417629"/>
    <lineage>
        <taxon>Bacteria</taxon>
        <taxon>Bacillati</taxon>
        <taxon>Bacillota</taxon>
        <taxon>Clostridia</taxon>
        <taxon>Peptostreptococcales</taxon>
        <taxon>Thermotaleaceae</taxon>
        <taxon>Anaerosolibacter</taxon>
    </lineage>
</organism>
<accession>A0A841L1Q1</accession>
<evidence type="ECO:0000313" key="3">
    <source>
        <dbReference type="Proteomes" id="UP000579281"/>
    </source>
</evidence>
<keyword evidence="3" id="KW-1185">Reference proteome</keyword>
<name>A0A841L1Q1_9FIRM</name>
<keyword evidence="1" id="KW-0812">Transmembrane</keyword>
<keyword evidence="1" id="KW-1133">Transmembrane helix</keyword>
<keyword evidence="1" id="KW-0472">Membrane</keyword>
<feature type="transmembrane region" description="Helical" evidence="1">
    <location>
        <begin position="28"/>
        <end position="50"/>
    </location>
</feature>
<evidence type="ECO:0000313" key="2">
    <source>
        <dbReference type="EMBL" id="MBB6216309.1"/>
    </source>
</evidence>
<dbReference type="Proteomes" id="UP000579281">
    <property type="component" value="Unassembled WGS sequence"/>
</dbReference>
<comment type="caution">
    <text evidence="2">The sequence shown here is derived from an EMBL/GenBank/DDBJ whole genome shotgun (WGS) entry which is preliminary data.</text>
</comment>
<dbReference type="RefSeq" id="WP_330602845.1">
    <property type="nucleotide sequence ID" value="NZ_JACHEN010000013.1"/>
</dbReference>
<reference evidence="2 3" key="1">
    <citation type="submission" date="2020-08" db="EMBL/GenBank/DDBJ databases">
        <title>Genomic Encyclopedia of Type Strains, Phase IV (KMG-IV): sequencing the most valuable type-strain genomes for metagenomic binning, comparative biology and taxonomic classification.</title>
        <authorList>
            <person name="Goeker M."/>
        </authorList>
    </citation>
    <scope>NUCLEOTIDE SEQUENCE [LARGE SCALE GENOMIC DNA]</scope>
    <source>
        <strain evidence="2 3">DSM 103526</strain>
    </source>
</reference>
<dbReference type="AlphaFoldDB" id="A0A841L1Q1"/>
<protein>
    <submittedName>
        <fullName evidence="2">Uncharacterized membrane protein YraQ (UPF0718 family)</fullName>
    </submittedName>
</protein>
<dbReference type="EMBL" id="JACHEN010000013">
    <property type="protein sequence ID" value="MBB6216309.1"/>
    <property type="molecule type" value="Genomic_DNA"/>
</dbReference>
<feature type="transmembrane region" description="Helical" evidence="1">
    <location>
        <begin position="62"/>
        <end position="81"/>
    </location>
</feature>
<evidence type="ECO:0000256" key="1">
    <source>
        <dbReference type="SAM" id="Phobius"/>
    </source>
</evidence>
<gene>
    <name evidence="2" type="ORF">HNQ80_002408</name>
</gene>
<sequence length="84" mass="9497">MLKAFADFIVEKVLKLDLHSRLGDSIDFFIYDTLKIILLLSIMIFSISFVRSYFPPERVKQILGKFGGLGAHFMASILGVLSPF</sequence>
<dbReference type="InterPro" id="IPR053166">
    <property type="entry name" value="UPF0718_permease"/>
</dbReference>
<dbReference type="PANTHER" id="PTHR42775:SF2">
    <property type="entry name" value="PERMEASE"/>
    <property type="match status" value="1"/>
</dbReference>
<proteinExistence type="predicted"/>